<feature type="transmembrane region" description="Helical" evidence="1">
    <location>
        <begin position="126"/>
        <end position="148"/>
    </location>
</feature>
<name>A0A7G1NJN6_9ACTN</name>
<keyword evidence="1" id="KW-0812">Transmembrane</keyword>
<evidence type="ECO:0000256" key="1">
    <source>
        <dbReference type="SAM" id="Phobius"/>
    </source>
</evidence>
<evidence type="ECO:0000313" key="3">
    <source>
        <dbReference type="Proteomes" id="UP000516373"/>
    </source>
</evidence>
<dbReference type="KEGG" id="stui:GCM10017668_38300"/>
<organism evidence="2 3">
    <name type="scientific">Streptomyces tuirus</name>
    <dbReference type="NCBI Taxonomy" id="68278"/>
    <lineage>
        <taxon>Bacteria</taxon>
        <taxon>Bacillati</taxon>
        <taxon>Actinomycetota</taxon>
        <taxon>Actinomycetes</taxon>
        <taxon>Kitasatosporales</taxon>
        <taxon>Streptomycetaceae</taxon>
        <taxon>Streptomyces</taxon>
    </lineage>
</organism>
<reference evidence="2 3" key="1">
    <citation type="journal article" date="2014" name="Int. J. Syst. Evol. Microbiol.">
        <title>Complete genome sequence of Corynebacterium casei LMG S-19264T (=DSM 44701T), isolated from a smear-ripened cheese.</title>
        <authorList>
            <consortium name="US DOE Joint Genome Institute (JGI-PGF)"/>
            <person name="Walter F."/>
            <person name="Albersmeier A."/>
            <person name="Kalinowski J."/>
            <person name="Ruckert C."/>
        </authorList>
    </citation>
    <scope>NUCLEOTIDE SEQUENCE [LARGE SCALE GENOMIC DNA]</scope>
    <source>
        <strain evidence="2 3">JCM 4255</strain>
    </source>
</reference>
<evidence type="ECO:0000313" key="2">
    <source>
        <dbReference type="EMBL" id="BCL21987.1"/>
    </source>
</evidence>
<feature type="transmembrane region" description="Helical" evidence="1">
    <location>
        <begin position="68"/>
        <end position="88"/>
    </location>
</feature>
<dbReference type="Proteomes" id="UP000516373">
    <property type="component" value="Chromosome"/>
</dbReference>
<feature type="transmembrane region" description="Helical" evidence="1">
    <location>
        <begin position="94"/>
        <end position="114"/>
    </location>
</feature>
<keyword evidence="1" id="KW-1133">Transmembrane helix</keyword>
<feature type="transmembrane region" description="Helical" evidence="1">
    <location>
        <begin position="168"/>
        <end position="191"/>
    </location>
</feature>
<dbReference type="AlphaFoldDB" id="A0A7G1NJN6"/>
<dbReference type="InterPro" id="IPR049713">
    <property type="entry name" value="Pr6Pr-like"/>
</dbReference>
<accession>A0A7G1NJN6</accession>
<dbReference type="EMBL" id="AP023439">
    <property type="protein sequence ID" value="BCL21987.1"/>
    <property type="molecule type" value="Genomic_DNA"/>
</dbReference>
<proteinExistence type="predicted"/>
<sequence>MGGAARVRNPHSPAHIAPYVRFCQRGGMTAPIPRDIPDLPAIPSPPALKPAPVPATAVVTPVRRPAAAAFRLLIALAATAGVTVELLLGDPSRVLSSFAIQSNLLLALVMALSARRAWTASRPLPGAVLGATLLYVVIAALVHHLLLANAASPFSLTGEGATPTDRQALTHAALNTVTPIMAALEWLLLTSPGRMHLRDASTWLLYPMAYLAFCLTRGELLLPGTPDRYLYPFLDVGQDGFKRVLGNALLLGLSFYALAVLLVGLDHARPNPIRHRGKTGFRL</sequence>
<feature type="transmembrane region" description="Helical" evidence="1">
    <location>
        <begin position="203"/>
        <end position="224"/>
    </location>
</feature>
<gene>
    <name evidence="2" type="ORF">GCM10017668_38300</name>
</gene>
<dbReference type="NCBIfam" id="NF038065">
    <property type="entry name" value="Pr6Pr"/>
    <property type="match status" value="1"/>
</dbReference>
<protein>
    <submittedName>
        <fullName evidence="2">Integral membrane regulator</fullName>
    </submittedName>
</protein>
<feature type="transmembrane region" description="Helical" evidence="1">
    <location>
        <begin position="244"/>
        <end position="265"/>
    </location>
</feature>
<keyword evidence="1" id="KW-0472">Membrane</keyword>